<dbReference type="RefSeq" id="WP_124869147.1">
    <property type="nucleotide sequence ID" value="NZ_RQZF01000003.1"/>
</dbReference>
<evidence type="ECO:0000256" key="3">
    <source>
        <dbReference type="ARBA" id="ARBA00022722"/>
    </source>
</evidence>
<gene>
    <name evidence="6" type="primary">xseB</name>
    <name evidence="7" type="ORF">EII11_04355</name>
</gene>
<dbReference type="Proteomes" id="UP000280444">
    <property type="component" value="Unassembled WGS sequence"/>
</dbReference>
<keyword evidence="3 6" id="KW-0540">Nuclease</keyword>
<dbReference type="GO" id="GO:0005829">
    <property type="term" value="C:cytosol"/>
    <property type="evidence" value="ECO:0007669"/>
    <property type="project" value="TreeGrafter"/>
</dbReference>
<dbReference type="EC" id="3.1.11.6" evidence="6"/>
<sequence>MTDIPTTDPQTMGYEAARDELVSIVRQLESGQAPLEDTIALWERGEALAARCRTILNDAQSRLEKAAAPANDAG</sequence>
<dbReference type="OrthoDB" id="5244334at2"/>
<dbReference type="GO" id="GO:0006308">
    <property type="term" value="P:DNA catabolic process"/>
    <property type="evidence" value="ECO:0007669"/>
    <property type="project" value="UniProtKB-UniRule"/>
</dbReference>
<dbReference type="NCBIfam" id="TIGR01280">
    <property type="entry name" value="xseB"/>
    <property type="match status" value="1"/>
</dbReference>
<proteinExistence type="inferred from homology"/>
<name>A0A3P1SDY5_9ACTO</name>
<dbReference type="GO" id="GO:0008855">
    <property type="term" value="F:exodeoxyribonuclease VII activity"/>
    <property type="evidence" value="ECO:0007669"/>
    <property type="project" value="UniProtKB-UniRule"/>
</dbReference>
<dbReference type="HAMAP" id="MF_00337">
    <property type="entry name" value="Exonuc_7_S"/>
    <property type="match status" value="1"/>
</dbReference>
<keyword evidence="4 6" id="KW-0378">Hydrolase</keyword>
<accession>A0A3P1SDY5</accession>
<comment type="similarity">
    <text evidence="1 6">Belongs to the XseB family.</text>
</comment>
<dbReference type="SUPFAM" id="SSF116842">
    <property type="entry name" value="XseB-like"/>
    <property type="match status" value="1"/>
</dbReference>
<evidence type="ECO:0000256" key="5">
    <source>
        <dbReference type="ARBA" id="ARBA00022839"/>
    </source>
</evidence>
<dbReference type="NCBIfam" id="NF002139">
    <property type="entry name" value="PRK00977.1-3"/>
    <property type="match status" value="1"/>
</dbReference>
<evidence type="ECO:0000256" key="6">
    <source>
        <dbReference type="HAMAP-Rule" id="MF_00337"/>
    </source>
</evidence>
<dbReference type="EMBL" id="RQZF01000003">
    <property type="protein sequence ID" value="RRC95513.1"/>
    <property type="molecule type" value="Genomic_DNA"/>
</dbReference>
<comment type="catalytic activity">
    <reaction evidence="6">
        <text>Exonucleolytic cleavage in either 5'- to 3'- or 3'- to 5'-direction to yield nucleoside 5'-phosphates.</text>
        <dbReference type="EC" id="3.1.11.6"/>
    </reaction>
</comment>
<evidence type="ECO:0000313" key="8">
    <source>
        <dbReference type="Proteomes" id="UP000280444"/>
    </source>
</evidence>
<evidence type="ECO:0000256" key="4">
    <source>
        <dbReference type="ARBA" id="ARBA00022801"/>
    </source>
</evidence>
<dbReference type="PANTHER" id="PTHR34137">
    <property type="entry name" value="EXODEOXYRIBONUCLEASE 7 SMALL SUBUNIT"/>
    <property type="match status" value="1"/>
</dbReference>
<dbReference type="InterPro" id="IPR037004">
    <property type="entry name" value="Exonuc_VII_ssu_sf"/>
</dbReference>
<evidence type="ECO:0000256" key="2">
    <source>
        <dbReference type="ARBA" id="ARBA00022490"/>
    </source>
</evidence>
<dbReference type="InterPro" id="IPR003761">
    <property type="entry name" value="Exonuc_VII_S"/>
</dbReference>
<evidence type="ECO:0000256" key="1">
    <source>
        <dbReference type="ARBA" id="ARBA00009998"/>
    </source>
</evidence>
<dbReference type="AlphaFoldDB" id="A0A3P1SDY5"/>
<keyword evidence="5 6" id="KW-0269">Exonuclease</keyword>
<organism evidence="7 8">
    <name type="scientific">Schaalia canis</name>
    <dbReference type="NCBI Taxonomy" id="100469"/>
    <lineage>
        <taxon>Bacteria</taxon>
        <taxon>Bacillati</taxon>
        <taxon>Actinomycetota</taxon>
        <taxon>Actinomycetes</taxon>
        <taxon>Actinomycetales</taxon>
        <taxon>Actinomycetaceae</taxon>
        <taxon>Schaalia</taxon>
    </lineage>
</organism>
<reference evidence="7 8" key="1">
    <citation type="submission" date="2018-11" db="EMBL/GenBank/DDBJ databases">
        <title>Genomes From Bacteria Associated with the Canine Oral Cavity: a Test Case for Automated Genome-Based Taxonomic Assignment.</title>
        <authorList>
            <person name="Coil D.A."/>
            <person name="Jospin G."/>
            <person name="Darling A.E."/>
            <person name="Wallis C."/>
            <person name="Davis I.J."/>
            <person name="Harris S."/>
            <person name="Eisen J.A."/>
            <person name="Holcombe L.J."/>
            <person name="O'Flynn C."/>
        </authorList>
    </citation>
    <scope>NUCLEOTIDE SEQUENCE [LARGE SCALE GENOMIC DNA]</scope>
    <source>
        <strain evidence="7 8">OH770</strain>
    </source>
</reference>
<dbReference type="PANTHER" id="PTHR34137:SF1">
    <property type="entry name" value="EXODEOXYRIBONUCLEASE 7 SMALL SUBUNIT"/>
    <property type="match status" value="1"/>
</dbReference>
<comment type="subunit">
    <text evidence="6">Heterooligomer composed of large and small subunits.</text>
</comment>
<keyword evidence="8" id="KW-1185">Reference proteome</keyword>
<dbReference type="GO" id="GO:0009318">
    <property type="term" value="C:exodeoxyribonuclease VII complex"/>
    <property type="evidence" value="ECO:0007669"/>
    <property type="project" value="UniProtKB-UniRule"/>
</dbReference>
<comment type="function">
    <text evidence="6">Bidirectionally degrades single-stranded DNA into large acid-insoluble oligonucleotides, which are then degraded further into small acid-soluble oligonucleotides.</text>
</comment>
<protein>
    <recommendedName>
        <fullName evidence="6">Exodeoxyribonuclease 7 small subunit</fullName>
        <ecNumber evidence="6">3.1.11.6</ecNumber>
    </recommendedName>
    <alternativeName>
        <fullName evidence="6">Exodeoxyribonuclease VII small subunit</fullName>
        <shortName evidence="6">Exonuclease VII small subunit</shortName>
    </alternativeName>
</protein>
<dbReference type="Gene3D" id="1.10.287.1040">
    <property type="entry name" value="Exonuclease VII, small subunit"/>
    <property type="match status" value="1"/>
</dbReference>
<evidence type="ECO:0000313" key="7">
    <source>
        <dbReference type="EMBL" id="RRC95513.1"/>
    </source>
</evidence>
<dbReference type="PIRSF" id="PIRSF006488">
    <property type="entry name" value="Exonuc_VII_S"/>
    <property type="match status" value="1"/>
</dbReference>
<keyword evidence="2 6" id="KW-0963">Cytoplasm</keyword>
<comment type="subcellular location">
    <subcellularLocation>
        <location evidence="6">Cytoplasm</location>
    </subcellularLocation>
</comment>
<comment type="caution">
    <text evidence="7">The sequence shown here is derived from an EMBL/GenBank/DDBJ whole genome shotgun (WGS) entry which is preliminary data.</text>
</comment>
<dbReference type="Pfam" id="PF02609">
    <property type="entry name" value="Exonuc_VII_S"/>
    <property type="match status" value="1"/>
</dbReference>